<organism evidence="8 9">
    <name type="scientific">Aspergillus sclerotialis</name>
    <dbReference type="NCBI Taxonomy" id="2070753"/>
    <lineage>
        <taxon>Eukaryota</taxon>
        <taxon>Fungi</taxon>
        <taxon>Dikarya</taxon>
        <taxon>Ascomycota</taxon>
        <taxon>Pezizomycotina</taxon>
        <taxon>Eurotiomycetes</taxon>
        <taxon>Eurotiomycetidae</taxon>
        <taxon>Eurotiales</taxon>
        <taxon>Aspergillaceae</taxon>
        <taxon>Aspergillus</taxon>
        <taxon>Aspergillus subgen. Polypaecilum</taxon>
    </lineage>
</organism>
<evidence type="ECO:0000256" key="6">
    <source>
        <dbReference type="SAM" id="MobiDB-lite"/>
    </source>
</evidence>
<dbReference type="Pfam" id="PF00172">
    <property type="entry name" value="Zn_clus"/>
    <property type="match status" value="1"/>
</dbReference>
<dbReference type="SMART" id="SM00066">
    <property type="entry name" value="GAL4"/>
    <property type="match status" value="1"/>
</dbReference>
<evidence type="ECO:0000256" key="5">
    <source>
        <dbReference type="ARBA" id="ARBA00023242"/>
    </source>
</evidence>
<sequence length="828" mass="93461">MSHHQSKHDLGIVASTSKQVPSRTSPQKPQRVGATPDSNSETKHATNAKVAIPRQLRRAAAPYGRRVPRACESCRHRKTKCSGDNPACRQCSELGITCHYPDSWKEKAQKDLDRVSAKALDFENLLKDIGSLVDSRTSIRIRDVLDKHSVDNEYSSRAKVNSSMIQDDIHMEDEVGSHSSIGSLDAIDRVDEDVNRDEKSRATGYMGKNSEVTWMQRLRREAEQRSRKQPGTYEAHLNSPRDSDLALNSVNYHLDDLKVSVPWPVQMHWIPPRYLADKLFEDYLNTVHPFFPIAWPGDKWLAILNLIFAIASKHAHLVQAPWQGNEQDHLEYLSRARMLSMNGDTLFSHPDLQQVQVEGLISFYLLSSDQVNRAWRISSIAVRSAIALGINLRCTNENTSSVSKEARYRVWWCLYSFEHMLGVMTGRASCIVKGISTSPLPFPFEEEDMLDPMPIQILNNPDLREDLVEGALASTHVNQMPSNPIGGKEAKHSDKICDTAWLKSVPVNKSLCFLYYTDLAVITQEIVDKVYSLDCMMVPWVQMENRIGELKSRIDLWYSNLPDDFNFVHKSDDGADLLRGKLFLAFRYYSARITLGRPCLCRRISRQKAAASSKETFSQEIVVTTLNSSLQMLNLIPDEPDATRLYQFSPWWCILHFLMQATTVLLLELAFGSAHMPEEEMTFLTAAKKAIRWLYAMGECSIASRRAWQLCDSNLQRIAIGLNYDVSDVPLFPSEPESDQPDNFNYDPFPVPITTSSTPLPGTTSDIIQDPFMDVSSQGNPSEQAPFPAFNMVAPSAGAPSSFPHDPIGGEFFRSFFHSTTGNHRLPE</sequence>
<keyword evidence="9" id="KW-1185">Reference proteome</keyword>
<dbReference type="InterPro" id="IPR053230">
    <property type="entry name" value="Trans_reg_galc"/>
</dbReference>
<gene>
    <name evidence="8" type="ORF">PHISCL_04093</name>
</gene>
<evidence type="ECO:0000256" key="4">
    <source>
        <dbReference type="ARBA" id="ARBA00023163"/>
    </source>
</evidence>
<protein>
    <submittedName>
        <fullName evidence="8">Transcription factor</fullName>
    </submittedName>
</protein>
<reference evidence="9" key="1">
    <citation type="submission" date="2017-02" db="EMBL/GenBank/DDBJ databases">
        <authorList>
            <person name="Tafer H."/>
            <person name="Lopandic K."/>
        </authorList>
    </citation>
    <scope>NUCLEOTIDE SEQUENCE [LARGE SCALE GENOMIC DNA]</scope>
    <source>
        <strain evidence="9">CBS 366.77</strain>
    </source>
</reference>
<dbReference type="SUPFAM" id="SSF57701">
    <property type="entry name" value="Zn2/Cys6 DNA-binding domain"/>
    <property type="match status" value="1"/>
</dbReference>
<dbReference type="GO" id="GO:0003677">
    <property type="term" value="F:DNA binding"/>
    <property type="evidence" value="ECO:0007669"/>
    <property type="project" value="UniProtKB-KW"/>
</dbReference>
<keyword evidence="3" id="KW-0238">DNA-binding</keyword>
<dbReference type="EMBL" id="MVGC01000115">
    <property type="protein sequence ID" value="RJE23550.1"/>
    <property type="molecule type" value="Genomic_DNA"/>
</dbReference>
<evidence type="ECO:0000256" key="3">
    <source>
        <dbReference type="ARBA" id="ARBA00023125"/>
    </source>
</evidence>
<dbReference type="PROSITE" id="PS50048">
    <property type="entry name" value="ZN2_CY6_FUNGAL_2"/>
    <property type="match status" value="1"/>
</dbReference>
<dbReference type="GO" id="GO:0008270">
    <property type="term" value="F:zinc ion binding"/>
    <property type="evidence" value="ECO:0007669"/>
    <property type="project" value="InterPro"/>
</dbReference>
<dbReference type="PANTHER" id="PTHR47654:SF3">
    <property type="entry name" value="ZN(II)2CYS6 TRANSCRIPTION FACTOR (EUROFUNG)"/>
    <property type="match status" value="1"/>
</dbReference>
<dbReference type="CDD" id="cd12148">
    <property type="entry name" value="fungal_TF_MHR"/>
    <property type="match status" value="1"/>
</dbReference>
<dbReference type="InterPro" id="IPR036864">
    <property type="entry name" value="Zn2-C6_fun-type_DNA-bd_sf"/>
</dbReference>
<keyword evidence="5" id="KW-0539">Nucleus</keyword>
<dbReference type="AlphaFoldDB" id="A0A3A2ZLU7"/>
<feature type="compositionally biased region" description="Polar residues" evidence="6">
    <location>
        <begin position="14"/>
        <end position="28"/>
    </location>
</feature>
<keyword evidence="2" id="KW-0805">Transcription regulation</keyword>
<feature type="region of interest" description="Disordered" evidence="6">
    <location>
        <begin position="1"/>
        <end position="46"/>
    </location>
</feature>
<comment type="caution">
    <text evidence="8">The sequence shown here is derived from an EMBL/GenBank/DDBJ whole genome shotgun (WGS) entry which is preliminary data.</text>
</comment>
<feature type="region of interest" description="Disordered" evidence="6">
    <location>
        <begin position="221"/>
        <end position="240"/>
    </location>
</feature>
<dbReference type="InterPro" id="IPR007219">
    <property type="entry name" value="XnlR_reg_dom"/>
</dbReference>
<dbReference type="GO" id="GO:0000981">
    <property type="term" value="F:DNA-binding transcription factor activity, RNA polymerase II-specific"/>
    <property type="evidence" value="ECO:0007669"/>
    <property type="project" value="InterPro"/>
</dbReference>
<name>A0A3A2ZLU7_9EURO</name>
<evidence type="ECO:0000256" key="2">
    <source>
        <dbReference type="ARBA" id="ARBA00023015"/>
    </source>
</evidence>
<evidence type="ECO:0000313" key="9">
    <source>
        <dbReference type="Proteomes" id="UP000266188"/>
    </source>
</evidence>
<dbReference type="InterPro" id="IPR001138">
    <property type="entry name" value="Zn2Cys6_DnaBD"/>
</dbReference>
<dbReference type="CDD" id="cd00067">
    <property type="entry name" value="GAL4"/>
    <property type="match status" value="1"/>
</dbReference>
<dbReference type="Proteomes" id="UP000266188">
    <property type="component" value="Unassembled WGS sequence"/>
</dbReference>
<dbReference type="Gene3D" id="4.10.240.10">
    <property type="entry name" value="Zn(2)-C6 fungal-type DNA-binding domain"/>
    <property type="match status" value="1"/>
</dbReference>
<accession>A0A3A2ZLU7</accession>
<dbReference type="OrthoDB" id="5296287at2759"/>
<dbReference type="PANTHER" id="PTHR47654">
    <property type="entry name" value="ZN(II)2CYS6 TRANSCRIPTION FACTOR (EUROFUNG)-RELATED"/>
    <property type="match status" value="1"/>
</dbReference>
<dbReference type="PROSITE" id="PS00463">
    <property type="entry name" value="ZN2_CY6_FUNGAL_1"/>
    <property type="match status" value="1"/>
</dbReference>
<proteinExistence type="predicted"/>
<dbReference type="GO" id="GO:0006351">
    <property type="term" value="P:DNA-templated transcription"/>
    <property type="evidence" value="ECO:0007669"/>
    <property type="project" value="InterPro"/>
</dbReference>
<evidence type="ECO:0000259" key="7">
    <source>
        <dbReference type="PROSITE" id="PS50048"/>
    </source>
</evidence>
<feature type="domain" description="Zn(2)-C6 fungal-type" evidence="7">
    <location>
        <begin position="70"/>
        <end position="100"/>
    </location>
</feature>
<keyword evidence="1" id="KW-0479">Metal-binding</keyword>
<evidence type="ECO:0000313" key="8">
    <source>
        <dbReference type="EMBL" id="RJE23550.1"/>
    </source>
</evidence>
<dbReference type="Pfam" id="PF04082">
    <property type="entry name" value="Fungal_trans"/>
    <property type="match status" value="1"/>
</dbReference>
<evidence type="ECO:0000256" key="1">
    <source>
        <dbReference type="ARBA" id="ARBA00022723"/>
    </source>
</evidence>
<dbReference type="SMART" id="SM00906">
    <property type="entry name" value="Fungal_trans"/>
    <property type="match status" value="1"/>
</dbReference>
<keyword evidence="4" id="KW-0804">Transcription</keyword>